<dbReference type="Gene3D" id="3.40.50.720">
    <property type="entry name" value="NAD(P)-binding Rossmann-like Domain"/>
    <property type="match status" value="1"/>
</dbReference>
<dbReference type="PRINTS" id="PR00080">
    <property type="entry name" value="SDRFAMILY"/>
</dbReference>
<evidence type="ECO:0000313" key="4">
    <source>
        <dbReference type="EMBL" id="SEW40455.1"/>
    </source>
</evidence>
<dbReference type="PANTHER" id="PTHR43086:SF3">
    <property type="entry name" value="NADP-DEPENDENT 3-HYDROXY ACID DEHYDROGENASE YDFG"/>
    <property type="match status" value="1"/>
</dbReference>
<dbReference type="GO" id="GO:0016491">
    <property type="term" value="F:oxidoreductase activity"/>
    <property type="evidence" value="ECO:0007669"/>
    <property type="project" value="UniProtKB-KW"/>
</dbReference>
<dbReference type="RefSeq" id="WP_092456347.1">
    <property type="nucleotide sequence ID" value="NZ_FOJI01000016.1"/>
</dbReference>
<comment type="similarity">
    <text evidence="1 3">Belongs to the short-chain dehydrogenases/reductases (SDR) family.</text>
</comment>
<accession>A0A1I0RIB9</accession>
<dbReference type="STRING" id="99656.SAMN05421659_11613"/>
<dbReference type="InterPro" id="IPR002347">
    <property type="entry name" value="SDR_fam"/>
</dbReference>
<dbReference type="CDD" id="cd05233">
    <property type="entry name" value="SDR_c"/>
    <property type="match status" value="1"/>
</dbReference>
<dbReference type="Pfam" id="PF00106">
    <property type="entry name" value="adh_short"/>
    <property type="match status" value="1"/>
</dbReference>
<reference evidence="4 5" key="1">
    <citation type="submission" date="2016-10" db="EMBL/GenBank/DDBJ databases">
        <authorList>
            <person name="de Groot N.N."/>
        </authorList>
    </citation>
    <scope>NUCLEOTIDE SEQUENCE [LARGE SCALE GENOMIC DNA]</scope>
    <source>
        <strain evidence="4 5">DSM 9179</strain>
    </source>
</reference>
<keyword evidence="5" id="KW-1185">Reference proteome</keyword>
<evidence type="ECO:0000256" key="3">
    <source>
        <dbReference type="RuleBase" id="RU000363"/>
    </source>
</evidence>
<dbReference type="OrthoDB" id="9808814at2"/>
<proteinExistence type="inferred from homology"/>
<evidence type="ECO:0000256" key="2">
    <source>
        <dbReference type="ARBA" id="ARBA00023002"/>
    </source>
</evidence>
<gene>
    <name evidence="4" type="ORF">SAMN05421659_11613</name>
</gene>
<organism evidence="4 5">
    <name type="scientific">[Clostridium] fimetarium</name>
    <dbReference type="NCBI Taxonomy" id="99656"/>
    <lineage>
        <taxon>Bacteria</taxon>
        <taxon>Bacillati</taxon>
        <taxon>Bacillota</taxon>
        <taxon>Clostridia</taxon>
        <taxon>Lachnospirales</taxon>
        <taxon>Lachnospiraceae</taxon>
    </lineage>
</organism>
<name>A0A1I0RIB9_9FIRM</name>
<dbReference type="PRINTS" id="PR00081">
    <property type="entry name" value="GDHRDH"/>
</dbReference>
<dbReference type="PANTHER" id="PTHR43086">
    <property type="entry name" value="VERY-LONG-CHAIN 3-OXOOACYL-COA REDUCTASE"/>
    <property type="match status" value="1"/>
</dbReference>
<evidence type="ECO:0000313" key="5">
    <source>
        <dbReference type="Proteomes" id="UP000199701"/>
    </source>
</evidence>
<sequence length="253" mass="28240">MNIAIITGASSGIGEEFALQISNKYSDLDEIWIIARRKDRLEILSDKLRAKARILTLDLALDSDLRQFKNELDLISPSVQILVNCAGFGKIGPFALGSYEEEVGMVNVNCKALTAVTYFVLPYMKEHGSIIQISSAAAFLPQPDFAVYAASKAYVLSFSRALKYELHKRKINVTAICPGPVDTAFFDKADPDNQGKQYKKIFRVKPQKVVTKALKDSTLGNELSIYGWPMKCVFAFSKILPHKLILKLVYETH</sequence>
<dbReference type="EMBL" id="FOJI01000016">
    <property type="protein sequence ID" value="SEW40455.1"/>
    <property type="molecule type" value="Genomic_DNA"/>
</dbReference>
<dbReference type="SUPFAM" id="SSF51735">
    <property type="entry name" value="NAD(P)-binding Rossmann-fold domains"/>
    <property type="match status" value="1"/>
</dbReference>
<dbReference type="InterPro" id="IPR036291">
    <property type="entry name" value="NAD(P)-bd_dom_sf"/>
</dbReference>
<evidence type="ECO:0000256" key="1">
    <source>
        <dbReference type="ARBA" id="ARBA00006484"/>
    </source>
</evidence>
<evidence type="ECO:0008006" key="6">
    <source>
        <dbReference type="Google" id="ProtNLM"/>
    </source>
</evidence>
<dbReference type="AlphaFoldDB" id="A0A1I0RIB9"/>
<dbReference type="PIRSF" id="PIRSF000126">
    <property type="entry name" value="11-beta-HSD1"/>
    <property type="match status" value="1"/>
</dbReference>
<dbReference type="Proteomes" id="UP000199701">
    <property type="component" value="Unassembled WGS sequence"/>
</dbReference>
<protein>
    <recommendedName>
        <fullName evidence="6">Short-chain dehydrogenase</fullName>
    </recommendedName>
</protein>
<keyword evidence="2" id="KW-0560">Oxidoreductase</keyword>